<comment type="caution">
    <text evidence="2">The sequence shown here is derived from an EMBL/GenBank/DDBJ whole genome shotgun (WGS) entry which is preliminary data.</text>
</comment>
<dbReference type="AlphaFoldDB" id="A0A3R6V3B0"/>
<dbReference type="Proteomes" id="UP000285060">
    <property type="component" value="Unassembled WGS sequence"/>
</dbReference>
<evidence type="ECO:0000256" key="1">
    <source>
        <dbReference type="SAM" id="Phobius"/>
    </source>
</evidence>
<dbReference type="Gene3D" id="3.40.50.2000">
    <property type="entry name" value="Glycogen Phosphorylase B"/>
    <property type="match status" value="1"/>
</dbReference>
<dbReference type="EMBL" id="QUSY01002685">
    <property type="protein sequence ID" value="RHY20294.1"/>
    <property type="molecule type" value="Genomic_DNA"/>
</dbReference>
<accession>A0A3R6V3B0</accession>
<evidence type="ECO:0000313" key="2">
    <source>
        <dbReference type="EMBL" id="RHY20294.1"/>
    </source>
</evidence>
<gene>
    <name evidence="2" type="ORF">DYB32_010068</name>
</gene>
<organism evidence="2 3">
    <name type="scientific">Aphanomyces invadans</name>
    <dbReference type="NCBI Taxonomy" id="157072"/>
    <lineage>
        <taxon>Eukaryota</taxon>
        <taxon>Sar</taxon>
        <taxon>Stramenopiles</taxon>
        <taxon>Oomycota</taxon>
        <taxon>Saprolegniomycetes</taxon>
        <taxon>Saprolegniales</taxon>
        <taxon>Verrucalvaceae</taxon>
        <taxon>Aphanomyces</taxon>
    </lineage>
</organism>
<keyword evidence="1" id="KW-0812">Transmembrane</keyword>
<evidence type="ECO:0008006" key="4">
    <source>
        <dbReference type="Google" id="ProtNLM"/>
    </source>
</evidence>
<keyword evidence="1" id="KW-1133">Transmembrane helix</keyword>
<name>A0A3R6V3B0_9STRA</name>
<dbReference type="VEuPathDB" id="FungiDB:H310_13875"/>
<keyword evidence="3" id="KW-1185">Reference proteome</keyword>
<reference evidence="2 3" key="1">
    <citation type="submission" date="2018-08" db="EMBL/GenBank/DDBJ databases">
        <title>Aphanomyces genome sequencing and annotation.</title>
        <authorList>
            <person name="Minardi D."/>
            <person name="Oidtmann B."/>
            <person name="Van Der Giezen M."/>
            <person name="Studholme D.J."/>
        </authorList>
    </citation>
    <scope>NUCLEOTIDE SEQUENCE [LARGE SCALE GENOMIC DNA]</scope>
    <source>
        <strain evidence="2 3">NJM0002</strain>
    </source>
</reference>
<dbReference type="SUPFAM" id="SSF53756">
    <property type="entry name" value="UDP-Glycosyltransferase/glycogen phosphorylase"/>
    <property type="match status" value="1"/>
</dbReference>
<feature type="transmembrane region" description="Helical" evidence="1">
    <location>
        <begin position="20"/>
        <end position="41"/>
    </location>
</feature>
<protein>
    <recommendedName>
        <fullName evidence="4">Glycosyl transferase family 1 domain-containing protein</fullName>
    </recommendedName>
</protein>
<sequence length="497" mass="56780">MAATSAHTHGGSARCLRPRWAILMCMGVLVAVQVLVTVVGLSHGGYMFRRMIDTNAELEADLLHLNYLNDLCLHENNSIIPWTYNNPKEVRTAHLLSKDAPLADLLAELSRCPEVDILLPDHLHGHGYCEDAMVYVKFLHTRSLPLWVFDLELTLDGRRKTYFDLCPDSAILFLNHFWEGLPTRPTFPENRTILLMPNVEMYELTREHYHQVDVVLAKTQDAYDRITSWYRGSSVPSRASRSSSVLRYAREGNPRHARVWLTQHTSSDPTALARAQAKTSPSTFGSIAPKNFDTLRIFHANGHSWQKNTPKILDCWNERPDLPMLHVYSKDELSNQTYWTHFGSKQPENLEYHLGEDIDPAEFGKLMAEASVILCPSTMEGYVRLLLCARAAGALVLTTNASPMNEFVDATSGILIEASERPTNGKVLMGNGTEWNIEPRAICAGMDEILAMTPRERQSMAEEGRRRYFDQLRFFRTQMNDLREWLRRRRHSHHPQN</sequence>
<evidence type="ECO:0000313" key="3">
    <source>
        <dbReference type="Proteomes" id="UP000285060"/>
    </source>
</evidence>
<keyword evidence="1" id="KW-0472">Membrane</keyword>
<proteinExistence type="predicted"/>